<dbReference type="PROSITE" id="PS50815">
    <property type="entry name" value="HORMA"/>
    <property type="match status" value="1"/>
</dbReference>
<dbReference type="GO" id="GO:0000776">
    <property type="term" value="C:kinetochore"/>
    <property type="evidence" value="ECO:0007669"/>
    <property type="project" value="TreeGrafter"/>
</dbReference>
<dbReference type="GeneID" id="120905648"/>
<proteinExistence type="inferred from homology"/>
<dbReference type="EnsemblMetazoa" id="AARA010240-RA">
    <property type="protein sequence ID" value="AARA010240-PA"/>
    <property type="gene ID" value="AARA010240"/>
</dbReference>
<dbReference type="VEuPathDB" id="VectorBase:AARA010240"/>
<dbReference type="RefSeq" id="XP_040172571.1">
    <property type="nucleotide sequence ID" value="XM_040316637.1"/>
</dbReference>
<evidence type="ECO:0000313" key="7">
    <source>
        <dbReference type="EnsemblMetazoa" id="AARA010240-PA"/>
    </source>
</evidence>
<evidence type="ECO:0000313" key="8">
    <source>
        <dbReference type="Proteomes" id="UP000075840"/>
    </source>
</evidence>
<organism evidence="7 8">
    <name type="scientific">Anopheles arabiensis</name>
    <name type="common">Mosquito</name>
    <dbReference type="NCBI Taxonomy" id="7173"/>
    <lineage>
        <taxon>Eukaryota</taxon>
        <taxon>Metazoa</taxon>
        <taxon>Ecdysozoa</taxon>
        <taxon>Arthropoda</taxon>
        <taxon>Hexapoda</taxon>
        <taxon>Insecta</taxon>
        <taxon>Pterygota</taxon>
        <taxon>Neoptera</taxon>
        <taxon>Endopterygota</taxon>
        <taxon>Diptera</taxon>
        <taxon>Nematocera</taxon>
        <taxon>Culicoidea</taxon>
        <taxon>Culicidae</taxon>
        <taxon>Anophelinae</taxon>
        <taxon>Anopheles</taxon>
    </lineage>
</organism>
<keyword evidence="6" id="KW-0131">Cell cycle</keyword>
<dbReference type="GO" id="GO:0005737">
    <property type="term" value="C:cytoplasm"/>
    <property type="evidence" value="ECO:0007669"/>
    <property type="project" value="TreeGrafter"/>
</dbReference>
<protein>
    <submittedName>
        <fullName evidence="7">Uncharacterized protein</fullName>
    </submittedName>
</protein>
<dbReference type="Pfam" id="PF02301">
    <property type="entry name" value="HORMA"/>
    <property type="match status" value="1"/>
</dbReference>
<dbReference type="GO" id="GO:0051301">
    <property type="term" value="P:cell division"/>
    <property type="evidence" value="ECO:0007669"/>
    <property type="project" value="UniProtKB-KW"/>
</dbReference>
<dbReference type="InterPro" id="IPR003511">
    <property type="entry name" value="HORMA_dom"/>
</dbReference>
<dbReference type="VEuPathDB" id="VectorBase:AARA21_006147"/>
<keyword evidence="4" id="KW-0498">Mitosis</keyword>
<keyword evidence="8" id="KW-1185">Reference proteome</keyword>
<dbReference type="PANTHER" id="PTHR11842">
    <property type="entry name" value="MITOTIC SPINDLE ASSEMBLY CHECKPOINT PROTEIN MAD2"/>
    <property type="match status" value="1"/>
</dbReference>
<evidence type="ECO:0000256" key="2">
    <source>
        <dbReference type="ARBA" id="ARBA00010348"/>
    </source>
</evidence>
<dbReference type="GO" id="GO:0005654">
    <property type="term" value="C:nucleoplasm"/>
    <property type="evidence" value="ECO:0007669"/>
    <property type="project" value="TreeGrafter"/>
</dbReference>
<dbReference type="EMBL" id="APCN01000984">
    <property type="status" value="NOT_ANNOTATED_CDS"/>
    <property type="molecule type" value="Genomic_DNA"/>
</dbReference>
<evidence type="ECO:0000256" key="4">
    <source>
        <dbReference type="ARBA" id="ARBA00022776"/>
    </source>
</evidence>
<dbReference type="PANTHER" id="PTHR11842:SF11">
    <property type="entry name" value="MITOTIC SPINDLE ASSEMBLY CHECKPOINT PROTEIN MAD2A"/>
    <property type="match status" value="1"/>
</dbReference>
<accession>A0A182I9I0</accession>
<dbReference type="InterPro" id="IPR045091">
    <property type="entry name" value="Mad2-like"/>
</dbReference>
<dbReference type="KEGG" id="aara:120905648"/>
<evidence type="ECO:0000256" key="1">
    <source>
        <dbReference type="ARBA" id="ARBA00004123"/>
    </source>
</evidence>
<evidence type="ECO:0000256" key="5">
    <source>
        <dbReference type="ARBA" id="ARBA00023242"/>
    </source>
</evidence>
<dbReference type="SUPFAM" id="SSF56019">
    <property type="entry name" value="The spindle assembly checkpoint protein mad2"/>
    <property type="match status" value="1"/>
</dbReference>
<keyword evidence="3" id="KW-0132">Cell division</keyword>
<name>A0A182I9I0_ANOAR</name>
<dbReference type="Proteomes" id="UP000075840">
    <property type="component" value="Unassembled WGS sequence"/>
</dbReference>
<dbReference type="InterPro" id="IPR036570">
    <property type="entry name" value="HORMA_dom_sf"/>
</dbReference>
<sequence length="210" mass="24016">MATSQDHCITLQGSAAIIHEYLKYSSHSIIFQRGIYPASDFLPMDYNGVPMMVSRDPRIKEYIDLIMEQVHDLIMKRMVTKVTMCIVTVESKEVVERWDFNIQPTYDGEQGEEPAVPKALKKIQSEIRDVMRQIVATISFLPCLDQRCTFDIMLHTVGEVFEANPTMIKQFREEDMASIEIEGAQTIGLKQFSTGLQTVDTKVVYRVTDP</sequence>
<dbReference type="GO" id="GO:0007094">
    <property type="term" value="P:mitotic spindle assembly checkpoint signaling"/>
    <property type="evidence" value="ECO:0007669"/>
    <property type="project" value="TreeGrafter"/>
</dbReference>
<comment type="subcellular location">
    <subcellularLocation>
        <location evidence="1">Nucleus</location>
    </subcellularLocation>
</comment>
<dbReference type="AlphaFoldDB" id="A0A182I9I0"/>
<comment type="similarity">
    <text evidence="2">Belongs to the MAD2 family.</text>
</comment>
<reference evidence="7" key="1">
    <citation type="submission" date="2022-08" db="UniProtKB">
        <authorList>
            <consortium name="EnsemblMetazoa"/>
        </authorList>
    </citation>
    <scope>IDENTIFICATION</scope>
    <source>
        <strain evidence="7">Dongola</strain>
    </source>
</reference>
<dbReference type="Gene3D" id="3.30.900.10">
    <property type="entry name" value="HORMA domain"/>
    <property type="match status" value="1"/>
</dbReference>
<keyword evidence="5" id="KW-0539">Nucleus</keyword>
<evidence type="ECO:0000256" key="6">
    <source>
        <dbReference type="ARBA" id="ARBA00023306"/>
    </source>
</evidence>
<dbReference type="CTD" id="38656"/>
<evidence type="ECO:0000256" key="3">
    <source>
        <dbReference type="ARBA" id="ARBA00022618"/>
    </source>
</evidence>